<keyword evidence="2" id="KW-0812">Transmembrane</keyword>
<feature type="region of interest" description="Disordered" evidence="1">
    <location>
        <begin position="1"/>
        <end position="20"/>
    </location>
</feature>
<proteinExistence type="predicted"/>
<gene>
    <name evidence="3" type="ORF">G9U52_29810</name>
</gene>
<dbReference type="Proteomes" id="UP001165962">
    <property type="component" value="Unassembled WGS sequence"/>
</dbReference>
<keyword evidence="2" id="KW-0472">Membrane</keyword>
<accession>A0ABX0JFM2</accession>
<reference evidence="3" key="1">
    <citation type="submission" date="2020-03" db="EMBL/GenBank/DDBJ databases">
        <title>Draft sequencing of Paenibacilllus sp. S3N08.</title>
        <authorList>
            <person name="Kim D.-U."/>
        </authorList>
    </citation>
    <scope>NUCLEOTIDE SEQUENCE</scope>
    <source>
        <strain evidence="3">S3N08</strain>
    </source>
</reference>
<evidence type="ECO:0000256" key="1">
    <source>
        <dbReference type="SAM" id="MobiDB-lite"/>
    </source>
</evidence>
<evidence type="ECO:0000313" key="3">
    <source>
        <dbReference type="EMBL" id="NHN34021.1"/>
    </source>
</evidence>
<dbReference type="EMBL" id="JAAOIW010000015">
    <property type="protein sequence ID" value="NHN34021.1"/>
    <property type="molecule type" value="Genomic_DNA"/>
</dbReference>
<protein>
    <submittedName>
        <fullName evidence="3">Uncharacterized protein</fullName>
    </submittedName>
</protein>
<feature type="transmembrane region" description="Helical" evidence="2">
    <location>
        <begin position="103"/>
        <end position="122"/>
    </location>
</feature>
<name>A0ABX0JFM2_9BACL</name>
<sequence>MGSFDSPAGKSDKPAKSPRSGEIVAGMLSAVLGMAALTASHWWSAADPAHANLFFMYLSSWLPEGLRIGPYGGKELTALTVWLGSWLLLFLMLKWFELRLIPWIYVFSIAVMILLVLLWPPVYHKIYGWPT</sequence>
<feature type="transmembrane region" description="Helical" evidence="2">
    <location>
        <begin position="76"/>
        <end position="96"/>
    </location>
</feature>
<evidence type="ECO:0000256" key="2">
    <source>
        <dbReference type="SAM" id="Phobius"/>
    </source>
</evidence>
<feature type="transmembrane region" description="Helical" evidence="2">
    <location>
        <begin position="23"/>
        <end position="43"/>
    </location>
</feature>
<keyword evidence="4" id="KW-1185">Reference proteome</keyword>
<evidence type="ECO:0000313" key="4">
    <source>
        <dbReference type="Proteomes" id="UP001165962"/>
    </source>
</evidence>
<comment type="caution">
    <text evidence="3">The sequence shown here is derived from an EMBL/GenBank/DDBJ whole genome shotgun (WGS) entry which is preliminary data.</text>
</comment>
<organism evidence="3 4">
    <name type="scientific">Paenibacillus agricola</name>
    <dbReference type="NCBI Taxonomy" id="2716264"/>
    <lineage>
        <taxon>Bacteria</taxon>
        <taxon>Bacillati</taxon>
        <taxon>Bacillota</taxon>
        <taxon>Bacilli</taxon>
        <taxon>Bacillales</taxon>
        <taxon>Paenibacillaceae</taxon>
        <taxon>Paenibacillus</taxon>
    </lineage>
</organism>
<keyword evidence="2" id="KW-1133">Transmembrane helix</keyword>